<accession>A0A0N4WNF8</accession>
<feature type="region of interest" description="Disordered" evidence="1">
    <location>
        <begin position="16"/>
        <end position="51"/>
    </location>
</feature>
<evidence type="ECO:0000313" key="4">
    <source>
        <dbReference type="WBParaSite" id="HPLM_0001281801-mRNA-1"/>
    </source>
</evidence>
<evidence type="ECO:0000256" key="1">
    <source>
        <dbReference type="SAM" id="MobiDB-lite"/>
    </source>
</evidence>
<sequence>MPVQRTISKFYPLEIRATLPRPEEKTQATDEETESTVPSTAPNAHPRMRPTLPRAAKTKAYEALQQEQQERFCEC</sequence>
<name>A0A0N4WNF8_HAEPC</name>
<keyword evidence="3" id="KW-1185">Reference proteome</keyword>
<dbReference type="EMBL" id="UZAF01017983">
    <property type="protein sequence ID" value="VDO46785.1"/>
    <property type="molecule type" value="Genomic_DNA"/>
</dbReference>
<evidence type="ECO:0000313" key="3">
    <source>
        <dbReference type="Proteomes" id="UP000268014"/>
    </source>
</evidence>
<reference evidence="2 3" key="2">
    <citation type="submission" date="2018-11" db="EMBL/GenBank/DDBJ databases">
        <authorList>
            <consortium name="Pathogen Informatics"/>
        </authorList>
    </citation>
    <scope>NUCLEOTIDE SEQUENCE [LARGE SCALE GENOMIC DNA]</scope>
    <source>
        <strain evidence="2 3">MHpl1</strain>
    </source>
</reference>
<dbReference type="AlphaFoldDB" id="A0A0N4WNF8"/>
<evidence type="ECO:0000313" key="2">
    <source>
        <dbReference type="EMBL" id="VDO46785.1"/>
    </source>
</evidence>
<proteinExistence type="predicted"/>
<gene>
    <name evidence="2" type="ORF">HPLM_LOCUS12810</name>
</gene>
<protein>
    <submittedName>
        <fullName evidence="2 4">Uncharacterized protein</fullName>
    </submittedName>
</protein>
<dbReference type="WBParaSite" id="HPLM_0001281801-mRNA-1">
    <property type="protein sequence ID" value="HPLM_0001281801-mRNA-1"/>
    <property type="gene ID" value="HPLM_0001281801"/>
</dbReference>
<organism evidence="4">
    <name type="scientific">Haemonchus placei</name>
    <name type="common">Barber's pole worm</name>
    <dbReference type="NCBI Taxonomy" id="6290"/>
    <lineage>
        <taxon>Eukaryota</taxon>
        <taxon>Metazoa</taxon>
        <taxon>Ecdysozoa</taxon>
        <taxon>Nematoda</taxon>
        <taxon>Chromadorea</taxon>
        <taxon>Rhabditida</taxon>
        <taxon>Rhabditina</taxon>
        <taxon>Rhabditomorpha</taxon>
        <taxon>Strongyloidea</taxon>
        <taxon>Trichostrongylidae</taxon>
        <taxon>Haemonchus</taxon>
    </lineage>
</organism>
<reference evidence="4" key="1">
    <citation type="submission" date="2017-02" db="UniProtKB">
        <authorList>
            <consortium name="WormBaseParasite"/>
        </authorList>
    </citation>
    <scope>IDENTIFICATION</scope>
</reference>
<dbReference type="Proteomes" id="UP000268014">
    <property type="component" value="Unassembled WGS sequence"/>
</dbReference>